<accession>A0A813HYZ4</accession>
<comment type="caution">
    <text evidence="2">The sequence shown here is derived from an EMBL/GenBank/DDBJ whole genome shotgun (WGS) entry which is preliminary data.</text>
</comment>
<organism evidence="2 3">
    <name type="scientific">Polarella glacialis</name>
    <name type="common">Dinoflagellate</name>
    <dbReference type="NCBI Taxonomy" id="89957"/>
    <lineage>
        <taxon>Eukaryota</taxon>
        <taxon>Sar</taxon>
        <taxon>Alveolata</taxon>
        <taxon>Dinophyceae</taxon>
        <taxon>Suessiales</taxon>
        <taxon>Suessiaceae</taxon>
        <taxon>Polarella</taxon>
    </lineage>
</organism>
<gene>
    <name evidence="2" type="ORF">PGLA1383_LOCUS57087</name>
</gene>
<feature type="non-terminal residue" evidence="2">
    <location>
        <position position="1"/>
    </location>
</feature>
<dbReference type="EMBL" id="CAJNNV010033188">
    <property type="protein sequence ID" value="CAE8642664.1"/>
    <property type="molecule type" value="Genomic_DNA"/>
</dbReference>
<protein>
    <submittedName>
        <fullName evidence="2">Uncharacterized protein</fullName>
    </submittedName>
</protein>
<keyword evidence="3" id="KW-1185">Reference proteome</keyword>
<evidence type="ECO:0000256" key="1">
    <source>
        <dbReference type="SAM" id="MobiDB-lite"/>
    </source>
</evidence>
<evidence type="ECO:0000313" key="3">
    <source>
        <dbReference type="Proteomes" id="UP000654075"/>
    </source>
</evidence>
<proteinExistence type="predicted"/>
<reference evidence="2" key="1">
    <citation type="submission" date="2021-02" db="EMBL/GenBank/DDBJ databases">
        <authorList>
            <person name="Dougan E. K."/>
            <person name="Rhodes N."/>
            <person name="Thang M."/>
            <person name="Chan C."/>
        </authorList>
    </citation>
    <scope>NUCLEOTIDE SEQUENCE</scope>
</reference>
<dbReference type="Proteomes" id="UP000654075">
    <property type="component" value="Unassembled WGS sequence"/>
</dbReference>
<dbReference type="AlphaFoldDB" id="A0A813HYZ4"/>
<name>A0A813HYZ4_POLGL</name>
<feature type="non-terminal residue" evidence="2">
    <location>
        <position position="110"/>
    </location>
</feature>
<feature type="region of interest" description="Disordered" evidence="1">
    <location>
        <begin position="28"/>
        <end position="48"/>
    </location>
</feature>
<evidence type="ECO:0000313" key="2">
    <source>
        <dbReference type="EMBL" id="CAE8642664.1"/>
    </source>
</evidence>
<feature type="compositionally biased region" description="Low complexity" evidence="1">
    <location>
        <begin position="30"/>
        <end position="40"/>
    </location>
</feature>
<sequence length="110" mass="11922">VKLHVVPHALLSQAAELVTALPQALAPVDSPASPALSPRSAPKEPDFVATKDPEELFAWLAEDMKEQANLVSVSTGSASIRPQRPVSRPKMDFLQAWKATEVVIKKNEKT</sequence>